<dbReference type="PANTHER" id="PTHR42690">
    <property type="entry name" value="THREONINE SYNTHASE FAMILY MEMBER"/>
    <property type="match status" value="1"/>
</dbReference>
<sequence>MRYISTRGGIKPISFKETVLMGLAEDGGLILPEKTPRVSGETLALWRKLSYPELAFEVLRLFADDIPTEDLKKLVEKAYSSFSHPEICPVIKKGNIWILELFHGPTLAFKDIALQFLGHLFEYLLLERGQKLNILGATSGDTGSAAIYGVKGRKNINIFILFPKGRVSPVQELQMTTVADENVFCLAIEGTFDDCQYIVKKIFSDLDFKKKYFLGAVNSINWARVLAQVVYYIWAYFKVSEAEGKEKVRFSVPTGNFGDIFAGYLAKQILGQGIERLVLATNENDILTRFVNEGDYSLGRVTSTISPSMDIQVASNFERYLYYLYNQEPSRVREAMEQFAQTGSLSFSQEKIARVQKDFLSASINQKETLATIASFYKETGYILDPHTAVGVAAGLKFKDERPMIALATAHPAKFPEAVKKAIGREPERPEALRGLEDKPRRVKVLPAEVEKVKEFVAKNALL</sequence>
<keyword evidence="4" id="KW-0456">Lyase</keyword>
<dbReference type="STRING" id="1795632.TH606_04740"/>
<dbReference type="GO" id="GO:0009088">
    <property type="term" value="P:threonine biosynthetic process"/>
    <property type="evidence" value="ECO:0007669"/>
    <property type="project" value="UniProtKB-UniRule"/>
</dbReference>
<dbReference type="OrthoDB" id="9763107at2"/>
<evidence type="ECO:0000256" key="2">
    <source>
        <dbReference type="ARBA" id="ARBA00005517"/>
    </source>
</evidence>
<dbReference type="Proteomes" id="UP000076964">
    <property type="component" value="Unassembled WGS sequence"/>
</dbReference>
<dbReference type="EMBL" id="LSFI01000018">
    <property type="protein sequence ID" value="OAG27842.1"/>
    <property type="molecule type" value="Genomic_DNA"/>
</dbReference>
<dbReference type="InterPro" id="IPR037158">
    <property type="entry name" value="Thr_synth_N_sf"/>
</dbReference>
<comment type="similarity">
    <text evidence="2">Belongs to the threonine synthase family.</text>
</comment>
<dbReference type="AlphaFoldDB" id="A0A177E9G5"/>
<dbReference type="Pfam" id="PF14821">
    <property type="entry name" value="Thr_synth_N"/>
    <property type="match status" value="1"/>
</dbReference>
<dbReference type="PANTHER" id="PTHR42690:SF1">
    <property type="entry name" value="THREONINE SYNTHASE-LIKE 2"/>
    <property type="match status" value="1"/>
</dbReference>
<evidence type="ECO:0000313" key="9">
    <source>
        <dbReference type="EMBL" id="OAG27842.1"/>
    </source>
</evidence>
<dbReference type="EC" id="4.2.3.1" evidence="5"/>
<evidence type="ECO:0000259" key="8">
    <source>
        <dbReference type="Pfam" id="PF14821"/>
    </source>
</evidence>
<dbReference type="InterPro" id="IPR029144">
    <property type="entry name" value="Thr_synth_N"/>
</dbReference>
<protein>
    <recommendedName>
        <fullName evidence="5">Threonine synthase</fullName>
        <ecNumber evidence="5">4.2.3.1</ecNumber>
    </recommendedName>
</protein>
<evidence type="ECO:0000256" key="4">
    <source>
        <dbReference type="ARBA" id="ARBA00023239"/>
    </source>
</evidence>
<evidence type="ECO:0000256" key="1">
    <source>
        <dbReference type="ARBA" id="ARBA00001933"/>
    </source>
</evidence>
<dbReference type="InterPro" id="IPR004450">
    <property type="entry name" value="Thr_synthase-like"/>
</dbReference>
<dbReference type="Pfam" id="PF00291">
    <property type="entry name" value="PALP"/>
    <property type="match status" value="1"/>
</dbReference>
<comment type="caution">
    <text evidence="9">The sequence shown here is derived from an EMBL/GenBank/DDBJ whole genome shotgun (WGS) entry which is preliminary data.</text>
</comment>
<evidence type="ECO:0000256" key="5">
    <source>
        <dbReference type="NCBIfam" id="TIGR00260"/>
    </source>
</evidence>
<dbReference type="CDD" id="cd01560">
    <property type="entry name" value="Thr-synth_2"/>
    <property type="match status" value="1"/>
</dbReference>
<dbReference type="RefSeq" id="WP_068541763.1">
    <property type="nucleotide sequence ID" value="NZ_LSFI01000018.1"/>
</dbReference>
<feature type="modified residue" description="N6-(pyridoxal phosphate)lysine" evidence="6">
    <location>
        <position position="110"/>
    </location>
</feature>
<keyword evidence="10" id="KW-1185">Reference proteome</keyword>
<name>A0A177E9G5_9BACT</name>
<dbReference type="Gene3D" id="3.90.1380.10">
    <property type="entry name" value="Threonine synthase, N-terminal domain"/>
    <property type="match status" value="1"/>
</dbReference>
<accession>A0A177E9G5</accession>
<proteinExistence type="inferred from homology"/>
<reference evidence="9 10" key="1">
    <citation type="submission" date="2016-02" db="EMBL/GenBank/DDBJ databases">
        <title>Draft genome sequence of Thermodesulfatator sp. S606.</title>
        <authorList>
            <person name="Lai Q."/>
            <person name="Cao J."/>
            <person name="Dupont S."/>
            <person name="Shao Z."/>
            <person name="Jebbar M."/>
            <person name="Alain K."/>
        </authorList>
    </citation>
    <scope>NUCLEOTIDE SEQUENCE [LARGE SCALE GENOMIC DNA]</scope>
    <source>
        <strain evidence="9 10">S606</strain>
    </source>
</reference>
<comment type="cofactor">
    <cofactor evidence="1 6">
        <name>pyridoxal 5'-phosphate</name>
        <dbReference type="ChEBI" id="CHEBI:597326"/>
    </cofactor>
</comment>
<feature type="domain" description="Tryptophan synthase beta chain-like PALP" evidence="7">
    <location>
        <begin position="94"/>
        <end position="342"/>
    </location>
</feature>
<keyword evidence="3 6" id="KW-0663">Pyridoxal phosphate</keyword>
<evidence type="ECO:0000256" key="3">
    <source>
        <dbReference type="ARBA" id="ARBA00022898"/>
    </source>
</evidence>
<dbReference type="GO" id="GO:0004795">
    <property type="term" value="F:threonine synthase activity"/>
    <property type="evidence" value="ECO:0007669"/>
    <property type="project" value="UniProtKB-UniRule"/>
</dbReference>
<evidence type="ECO:0000259" key="7">
    <source>
        <dbReference type="Pfam" id="PF00291"/>
    </source>
</evidence>
<dbReference type="FunFam" id="3.90.1380.10:FF:000003">
    <property type="entry name" value="THR4p Threonine synthase"/>
    <property type="match status" value="1"/>
</dbReference>
<evidence type="ECO:0000256" key="6">
    <source>
        <dbReference type="PIRSR" id="PIRSR604450-51"/>
    </source>
</evidence>
<dbReference type="InterPro" id="IPR051166">
    <property type="entry name" value="Threonine_Synthase"/>
</dbReference>
<evidence type="ECO:0000313" key="10">
    <source>
        <dbReference type="Proteomes" id="UP000076964"/>
    </source>
</evidence>
<dbReference type="InterPro" id="IPR001926">
    <property type="entry name" value="TrpB-like_PALP"/>
</dbReference>
<gene>
    <name evidence="9" type="ORF">TH606_04740</name>
</gene>
<dbReference type="InterPro" id="IPR036052">
    <property type="entry name" value="TrpB-like_PALP_sf"/>
</dbReference>
<organism evidence="9 10">
    <name type="scientific">Thermodesulfatator autotrophicus</name>
    <dbReference type="NCBI Taxonomy" id="1795632"/>
    <lineage>
        <taxon>Bacteria</taxon>
        <taxon>Pseudomonadati</taxon>
        <taxon>Thermodesulfobacteriota</taxon>
        <taxon>Thermodesulfobacteria</taxon>
        <taxon>Thermodesulfobacteriales</taxon>
        <taxon>Thermodesulfatatoraceae</taxon>
        <taxon>Thermodesulfatator</taxon>
    </lineage>
</organism>
<feature type="domain" description="Threonine synthase N-terminal" evidence="8">
    <location>
        <begin position="2"/>
        <end position="79"/>
    </location>
</feature>
<dbReference type="Pfam" id="PF24857">
    <property type="entry name" value="THR4_C"/>
    <property type="match status" value="1"/>
</dbReference>
<dbReference type="SUPFAM" id="SSF53686">
    <property type="entry name" value="Tryptophan synthase beta subunit-like PLP-dependent enzymes"/>
    <property type="match status" value="1"/>
</dbReference>
<dbReference type="Gene3D" id="3.40.50.1100">
    <property type="match status" value="2"/>
</dbReference>
<dbReference type="NCBIfam" id="TIGR00260">
    <property type="entry name" value="thrC"/>
    <property type="match status" value="1"/>
</dbReference>